<dbReference type="HOGENOM" id="CLU_3096368_0_0_5"/>
<gene>
    <name evidence="2" type="ordered locus">Bresu_0730</name>
</gene>
<dbReference type="InParanoid" id="D9QLW1"/>
<proteinExistence type="predicted"/>
<reference evidence="3" key="1">
    <citation type="journal article" date="2011" name="J. Bacteriol.">
        <title>Genome sequences of eight morphologically diverse alphaproteobacteria.</title>
        <authorList>
            <consortium name="US DOE Joint Genome Institute"/>
            <person name="Brown P.J."/>
            <person name="Kysela D.T."/>
            <person name="Buechlein A."/>
            <person name="Hemmerich C."/>
            <person name="Brun Y.V."/>
        </authorList>
    </citation>
    <scope>NUCLEOTIDE SEQUENCE [LARGE SCALE GENOMIC DNA]</scope>
    <source>
        <strain evidence="3">ATCC 15264 / DSM 4735 / LMG 14903 / NBRC 16000 / CB 81</strain>
    </source>
</reference>
<dbReference type="STRING" id="633149.Bresu_0730"/>
<accession>D9QLW1</accession>
<sequence>MSEIQHPTRAGWQPGDAAIVSPPKRVGGADAREDEGFKYTDWSFSTRPTAA</sequence>
<name>D9QLW1_BRESC</name>
<feature type="compositionally biased region" description="Polar residues" evidence="1">
    <location>
        <begin position="42"/>
        <end position="51"/>
    </location>
</feature>
<dbReference type="AlphaFoldDB" id="D9QLW1"/>
<dbReference type="EMBL" id="CP002102">
    <property type="protein sequence ID" value="ADL00045.1"/>
    <property type="molecule type" value="Genomic_DNA"/>
</dbReference>
<evidence type="ECO:0000313" key="2">
    <source>
        <dbReference type="EMBL" id="ADL00045.1"/>
    </source>
</evidence>
<feature type="region of interest" description="Disordered" evidence="1">
    <location>
        <begin position="1"/>
        <end position="51"/>
    </location>
</feature>
<organism evidence="2 3">
    <name type="scientific">Brevundimonas subvibrioides (strain ATCC 15264 / DSM 4735 / LMG 14903 / NBRC 16000 / CB 81)</name>
    <name type="common">Caulobacter subvibrioides</name>
    <dbReference type="NCBI Taxonomy" id="633149"/>
    <lineage>
        <taxon>Bacteria</taxon>
        <taxon>Pseudomonadati</taxon>
        <taxon>Pseudomonadota</taxon>
        <taxon>Alphaproteobacteria</taxon>
        <taxon>Caulobacterales</taxon>
        <taxon>Caulobacteraceae</taxon>
        <taxon>Brevundimonas</taxon>
    </lineage>
</organism>
<dbReference type="KEGG" id="bsb:Bresu_0730"/>
<protein>
    <submittedName>
        <fullName evidence="2">Peroxiredoxin-like protein</fullName>
    </submittedName>
</protein>
<evidence type="ECO:0000256" key="1">
    <source>
        <dbReference type="SAM" id="MobiDB-lite"/>
    </source>
</evidence>
<dbReference type="Proteomes" id="UP000002696">
    <property type="component" value="Chromosome"/>
</dbReference>
<keyword evidence="3" id="KW-1185">Reference proteome</keyword>
<evidence type="ECO:0000313" key="3">
    <source>
        <dbReference type="Proteomes" id="UP000002696"/>
    </source>
</evidence>